<reference evidence="1 2" key="1">
    <citation type="submission" date="2019-12" db="EMBL/GenBank/DDBJ databases">
        <title>Genomic-based taxomic classification of the family Erythrobacteraceae.</title>
        <authorList>
            <person name="Xu L."/>
        </authorList>
    </citation>
    <scope>NUCLEOTIDE SEQUENCE [LARGE SCALE GENOMIC DNA]</scope>
    <source>
        <strain evidence="1 2">S36</strain>
    </source>
</reference>
<dbReference type="InterPro" id="IPR025368">
    <property type="entry name" value="DUF4272"/>
</dbReference>
<protein>
    <submittedName>
        <fullName evidence="1">DUF4272 domain-containing protein</fullName>
    </submittedName>
</protein>
<dbReference type="AlphaFoldDB" id="A0A6I4TZF6"/>
<name>A0A6I4TZF6_9SPHN</name>
<dbReference type="EMBL" id="WTYJ01000004">
    <property type="protein sequence ID" value="MXP00520.1"/>
    <property type="molecule type" value="Genomic_DNA"/>
</dbReference>
<keyword evidence="2" id="KW-1185">Reference proteome</keyword>
<dbReference type="OrthoDB" id="4399984at2"/>
<accession>A0A6I4TZF6</accession>
<proteinExistence type="predicted"/>
<dbReference type="Proteomes" id="UP000469430">
    <property type="component" value="Unassembled WGS sequence"/>
</dbReference>
<dbReference type="Pfam" id="PF14094">
    <property type="entry name" value="DUF4272"/>
    <property type="match status" value="1"/>
</dbReference>
<evidence type="ECO:0000313" key="2">
    <source>
        <dbReference type="Proteomes" id="UP000469430"/>
    </source>
</evidence>
<dbReference type="RefSeq" id="WP_161392261.1">
    <property type="nucleotide sequence ID" value="NZ_JBHSCP010000003.1"/>
</dbReference>
<sequence length="256" mass="28572">MDWIKKLLGGKDQPITSDTPAAPATREPVVPIATVQIPPSEPGTLYQDQILRKAWAEDLLVQAGVPVNKHLPCIESQAEITLRPVREVADRLLALAIVAVKGEGLEHDIVIQLADDRQAWDLFTPKETAFIRDPAPSEHDRVQFVWRYEAAWVLLWALDPMSEPLSYPDAICDVPLLAQTVRDTPDLAARGMQSANNILNEADLIYRCHWAVRQASIDGTEPPAGLDPGVVMERHYALNWLIGYMDQDWDEVSTDT</sequence>
<gene>
    <name evidence="1" type="ORF">GRI97_16135</name>
</gene>
<organism evidence="1 2">
    <name type="scientific">Croceibacterium xixiisoli</name>
    <dbReference type="NCBI Taxonomy" id="1476466"/>
    <lineage>
        <taxon>Bacteria</taxon>
        <taxon>Pseudomonadati</taxon>
        <taxon>Pseudomonadota</taxon>
        <taxon>Alphaproteobacteria</taxon>
        <taxon>Sphingomonadales</taxon>
        <taxon>Erythrobacteraceae</taxon>
        <taxon>Croceibacterium</taxon>
    </lineage>
</organism>
<evidence type="ECO:0000313" key="1">
    <source>
        <dbReference type="EMBL" id="MXP00520.1"/>
    </source>
</evidence>
<comment type="caution">
    <text evidence="1">The sequence shown here is derived from an EMBL/GenBank/DDBJ whole genome shotgun (WGS) entry which is preliminary data.</text>
</comment>